<keyword evidence="8 11" id="KW-0645">Protease</keyword>
<dbReference type="InterPro" id="IPR029058">
    <property type="entry name" value="AB_hydrolase_fold"/>
</dbReference>
<comment type="similarity">
    <text evidence="3 11 13">Belongs to the peptidase S33 family.</text>
</comment>
<feature type="domain" description="AB hydrolase-1" evidence="14">
    <location>
        <begin position="36"/>
        <end position="294"/>
    </location>
</feature>
<keyword evidence="16" id="KW-1185">Reference proteome</keyword>
<evidence type="ECO:0000256" key="10">
    <source>
        <dbReference type="ARBA" id="ARBA00029605"/>
    </source>
</evidence>
<dbReference type="SUPFAM" id="SSF53474">
    <property type="entry name" value="alpha/beta-Hydrolases"/>
    <property type="match status" value="1"/>
</dbReference>
<keyword evidence="9 11" id="KW-0378">Hydrolase</keyword>
<dbReference type="GO" id="GO:0006508">
    <property type="term" value="P:proteolysis"/>
    <property type="evidence" value="ECO:0007669"/>
    <property type="project" value="UniProtKB-KW"/>
</dbReference>
<protein>
    <recommendedName>
        <fullName evidence="5 11">Proline iminopeptidase</fullName>
        <shortName evidence="11">PIP</shortName>
        <ecNumber evidence="4 11">3.4.11.5</ecNumber>
    </recommendedName>
    <alternativeName>
        <fullName evidence="10 11">Prolyl aminopeptidase</fullName>
    </alternativeName>
</protein>
<evidence type="ECO:0000256" key="2">
    <source>
        <dbReference type="ARBA" id="ARBA00004496"/>
    </source>
</evidence>
<dbReference type="GO" id="GO:0005737">
    <property type="term" value="C:cytoplasm"/>
    <property type="evidence" value="ECO:0007669"/>
    <property type="project" value="UniProtKB-SubCell"/>
</dbReference>
<evidence type="ECO:0000256" key="7">
    <source>
        <dbReference type="ARBA" id="ARBA00022490"/>
    </source>
</evidence>
<comment type="catalytic activity">
    <reaction evidence="1 11 13">
        <text>Release of N-terminal proline from a peptide.</text>
        <dbReference type="EC" id="3.4.11.5"/>
    </reaction>
</comment>
<feature type="active site" evidence="12">
    <location>
        <position position="263"/>
    </location>
</feature>
<evidence type="ECO:0000256" key="12">
    <source>
        <dbReference type="PIRSR" id="PIRSR006431-1"/>
    </source>
</evidence>
<dbReference type="NCBIfam" id="TIGR01249">
    <property type="entry name" value="pro_imino_pep_1"/>
    <property type="match status" value="1"/>
</dbReference>
<comment type="subcellular location">
    <subcellularLocation>
        <location evidence="2 11">Cytoplasm</location>
    </subcellularLocation>
</comment>
<keyword evidence="6 11" id="KW-0031">Aminopeptidase</keyword>
<dbReference type="RefSeq" id="WP_154375917.1">
    <property type="nucleotide sequence ID" value="NZ_WKJJ01000010.1"/>
</dbReference>
<dbReference type="PIRSF" id="PIRSF006431">
    <property type="entry name" value="Pept_S33"/>
    <property type="match status" value="1"/>
</dbReference>
<evidence type="ECO:0000259" key="14">
    <source>
        <dbReference type="Pfam" id="PF00561"/>
    </source>
</evidence>
<reference evidence="15 16" key="1">
    <citation type="submission" date="2019-11" db="EMBL/GenBank/DDBJ databases">
        <title>Novel species isolated from a subtropical stream in China.</title>
        <authorList>
            <person name="Lu H."/>
        </authorList>
    </citation>
    <scope>NUCLEOTIDE SEQUENCE [LARGE SCALE GENOMIC DNA]</scope>
    <source>
        <strain evidence="15 16">FT92W</strain>
    </source>
</reference>
<organism evidence="15 16">
    <name type="scientific">Pseudoduganella rivuli</name>
    <dbReference type="NCBI Taxonomy" id="2666085"/>
    <lineage>
        <taxon>Bacteria</taxon>
        <taxon>Pseudomonadati</taxon>
        <taxon>Pseudomonadota</taxon>
        <taxon>Betaproteobacteria</taxon>
        <taxon>Burkholderiales</taxon>
        <taxon>Oxalobacteraceae</taxon>
        <taxon>Telluria group</taxon>
        <taxon>Pseudoduganella</taxon>
    </lineage>
</organism>
<accession>A0A7X2INW1</accession>
<evidence type="ECO:0000313" key="15">
    <source>
        <dbReference type="EMBL" id="MRV73386.1"/>
    </source>
</evidence>
<dbReference type="InterPro" id="IPR005944">
    <property type="entry name" value="Pro_iminopeptidase"/>
</dbReference>
<keyword evidence="7 11" id="KW-0963">Cytoplasm</keyword>
<gene>
    <name evidence="15" type="primary">pip</name>
    <name evidence="15" type="ORF">GJ700_16875</name>
</gene>
<dbReference type="Pfam" id="PF00561">
    <property type="entry name" value="Abhydrolase_1"/>
    <property type="match status" value="1"/>
</dbReference>
<comment type="caution">
    <text evidence="15">The sequence shown here is derived from an EMBL/GenBank/DDBJ whole genome shotgun (WGS) entry which is preliminary data.</text>
</comment>
<dbReference type="PRINTS" id="PR00793">
    <property type="entry name" value="PROAMNOPTASE"/>
</dbReference>
<evidence type="ECO:0000256" key="3">
    <source>
        <dbReference type="ARBA" id="ARBA00010088"/>
    </source>
</evidence>
<evidence type="ECO:0000256" key="8">
    <source>
        <dbReference type="ARBA" id="ARBA00022670"/>
    </source>
</evidence>
<dbReference type="EMBL" id="WKJJ01000010">
    <property type="protein sequence ID" value="MRV73386.1"/>
    <property type="molecule type" value="Genomic_DNA"/>
</dbReference>
<dbReference type="PANTHER" id="PTHR43722">
    <property type="entry name" value="PROLINE IMINOPEPTIDASE"/>
    <property type="match status" value="1"/>
</dbReference>
<sequence>MTAPYPPLEPYRHGMLPVDALHTIYWEESGNPDGVPVLVLHGGPGAGSSPLWRQFFDPGHYRIVQFDQRGAGRSTPAGEYRANTTPLLVGDVEKLRELLGIQQWLLFGGSWGATLALAYGEAHPAHCLGFILRSPFLCTREEIAWFFEGARLFHPEAYAELVGALPTEERGDLLAAYARRLLSNDAAQYLPAARRWSHFEIRRASLHGVPPEGLPQSDALDTCLARLEVHYFRHGGFFEDNQLLRDLHRVAHLPAIIIQGRHDVLCLPLTAFRLAGAWRGSVLRIIEAGSHTAFEPGMQQALLAAVECFKRDGGFKAW</sequence>
<evidence type="ECO:0000256" key="4">
    <source>
        <dbReference type="ARBA" id="ARBA00012568"/>
    </source>
</evidence>
<evidence type="ECO:0000256" key="11">
    <source>
        <dbReference type="PIRNR" id="PIRNR006431"/>
    </source>
</evidence>
<evidence type="ECO:0000313" key="16">
    <source>
        <dbReference type="Proteomes" id="UP000446768"/>
    </source>
</evidence>
<evidence type="ECO:0000256" key="9">
    <source>
        <dbReference type="ARBA" id="ARBA00022801"/>
    </source>
</evidence>
<dbReference type="InterPro" id="IPR000073">
    <property type="entry name" value="AB_hydrolase_1"/>
</dbReference>
<dbReference type="PANTHER" id="PTHR43722:SF1">
    <property type="entry name" value="PROLINE IMINOPEPTIDASE"/>
    <property type="match status" value="1"/>
</dbReference>
<evidence type="ECO:0000256" key="13">
    <source>
        <dbReference type="RuleBase" id="RU003421"/>
    </source>
</evidence>
<feature type="active site" description="Proton donor" evidence="12">
    <location>
        <position position="291"/>
    </location>
</feature>
<feature type="active site" description="Nucleophile" evidence="12">
    <location>
        <position position="110"/>
    </location>
</feature>
<dbReference type="GO" id="GO:0004177">
    <property type="term" value="F:aminopeptidase activity"/>
    <property type="evidence" value="ECO:0007669"/>
    <property type="project" value="UniProtKB-UniRule"/>
</dbReference>
<dbReference type="Proteomes" id="UP000446768">
    <property type="component" value="Unassembled WGS sequence"/>
</dbReference>
<name>A0A7X2INW1_9BURK</name>
<dbReference type="InterPro" id="IPR002410">
    <property type="entry name" value="Peptidase_S33"/>
</dbReference>
<dbReference type="AlphaFoldDB" id="A0A7X2INW1"/>
<evidence type="ECO:0000256" key="5">
    <source>
        <dbReference type="ARBA" id="ARBA00021843"/>
    </source>
</evidence>
<proteinExistence type="inferred from homology"/>
<dbReference type="Gene3D" id="3.40.50.1820">
    <property type="entry name" value="alpha/beta hydrolase"/>
    <property type="match status" value="1"/>
</dbReference>
<dbReference type="EC" id="3.4.11.5" evidence="4 11"/>
<evidence type="ECO:0000256" key="6">
    <source>
        <dbReference type="ARBA" id="ARBA00022438"/>
    </source>
</evidence>
<evidence type="ECO:0000256" key="1">
    <source>
        <dbReference type="ARBA" id="ARBA00001585"/>
    </source>
</evidence>